<dbReference type="Gene3D" id="1.20.120.520">
    <property type="entry name" value="nmb1532 protein domain like"/>
    <property type="match status" value="1"/>
</dbReference>
<dbReference type="PANTHER" id="PTHR35585:SF1">
    <property type="entry name" value="HHE DOMAIN PROTEIN (AFU_ORTHOLOGUE AFUA_4G00730)"/>
    <property type="match status" value="1"/>
</dbReference>
<dbReference type="InterPro" id="IPR012312">
    <property type="entry name" value="Hemerythrin-like"/>
</dbReference>
<name>A0ABU5DPC2_9BURK</name>
<keyword evidence="3" id="KW-1185">Reference proteome</keyword>
<feature type="domain" description="Hemerythrin-like" evidence="1">
    <location>
        <begin position="18"/>
        <end position="134"/>
    </location>
</feature>
<evidence type="ECO:0000313" key="3">
    <source>
        <dbReference type="Proteomes" id="UP001285263"/>
    </source>
</evidence>
<reference evidence="2 3" key="1">
    <citation type="submission" date="2023-11" db="EMBL/GenBank/DDBJ databases">
        <title>Paucibacter sp. nov., isolated from fresh soil in Korea.</title>
        <authorList>
            <person name="Le N.T.T."/>
        </authorList>
    </citation>
    <scope>NUCLEOTIDE SEQUENCE [LARGE SCALE GENOMIC DNA]</scope>
    <source>
        <strain evidence="2 3">R3-3</strain>
    </source>
</reference>
<accession>A0ABU5DPC2</accession>
<dbReference type="Pfam" id="PF01814">
    <property type="entry name" value="Hemerythrin"/>
    <property type="match status" value="1"/>
</dbReference>
<gene>
    <name evidence="2" type="ORF">SNE35_23920</name>
</gene>
<evidence type="ECO:0000259" key="1">
    <source>
        <dbReference type="Pfam" id="PF01814"/>
    </source>
</evidence>
<evidence type="ECO:0000313" key="2">
    <source>
        <dbReference type="EMBL" id="MDY0747571.1"/>
    </source>
</evidence>
<dbReference type="EMBL" id="JAXCLA010000008">
    <property type="protein sequence ID" value="MDY0747571.1"/>
    <property type="molecule type" value="Genomic_DNA"/>
</dbReference>
<protein>
    <submittedName>
        <fullName evidence="2">Hemerythrin domain-containing protein</fullName>
    </submittedName>
</protein>
<dbReference type="PANTHER" id="PTHR35585">
    <property type="entry name" value="HHE DOMAIN PROTEIN (AFU_ORTHOLOGUE AFUA_4G00730)"/>
    <property type="match status" value="1"/>
</dbReference>
<dbReference type="CDD" id="cd12108">
    <property type="entry name" value="Hr-like"/>
    <property type="match status" value="1"/>
</dbReference>
<dbReference type="Proteomes" id="UP001285263">
    <property type="component" value="Unassembled WGS sequence"/>
</dbReference>
<comment type="caution">
    <text evidence="2">The sequence shown here is derived from an EMBL/GenBank/DDBJ whole genome shotgun (WGS) entry which is preliminary data.</text>
</comment>
<proteinExistence type="predicted"/>
<sequence length="160" mass="17760">MATASKKTSPRTPKPQDAIALLKADHKKVSGLFEEFQSSRSAAKKKKLVDQICMELTVHTEIEEEIFYPAVKAALKDKELVPEANVEHASIKDLIAQVKGVEPDGEMYNARVKVMSEFVKHHVKEEQNEMFPKAKKTTLDMLELGARMAARKAELLAAGG</sequence>
<organism evidence="2 3">
    <name type="scientific">Roseateles agri</name>
    <dbReference type="NCBI Taxonomy" id="3098619"/>
    <lineage>
        <taxon>Bacteria</taxon>
        <taxon>Pseudomonadati</taxon>
        <taxon>Pseudomonadota</taxon>
        <taxon>Betaproteobacteria</taxon>
        <taxon>Burkholderiales</taxon>
        <taxon>Sphaerotilaceae</taxon>
        <taxon>Roseateles</taxon>
    </lineage>
</organism>